<dbReference type="GO" id="GO:0005829">
    <property type="term" value="C:cytosol"/>
    <property type="evidence" value="ECO:0007669"/>
    <property type="project" value="TreeGrafter"/>
</dbReference>
<comment type="caution">
    <text evidence="3">The sequence shown here is derived from an EMBL/GenBank/DDBJ whole genome shotgun (WGS) entry which is preliminary data.</text>
</comment>
<dbReference type="PANTHER" id="PTHR46797">
    <property type="entry name" value="HTH-TYPE TRANSCRIPTIONAL REGULATOR"/>
    <property type="match status" value="1"/>
</dbReference>
<dbReference type="CDD" id="cd00093">
    <property type="entry name" value="HTH_XRE"/>
    <property type="match status" value="1"/>
</dbReference>
<proteinExistence type="predicted"/>
<dbReference type="GO" id="GO:0003700">
    <property type="term" value="F:DNA-binding transcription factor activity"/>
    <property type="evidence" value="ECO:0007669"/>
    <property type="project" value="TreeGrafter"/>
</dbReference>
<evidence type="ECO:0000256" key="1">
    <source>
        <dbReference type="ARBA" id="ARBA00023125"/>
    </source>
</evidence>
<keyword evidence="1" id="KW-0238">DNA-binding</keyword>
<evidence type="ECO:0000313" key="3">
    <source>
        <dbReference type="EMBL" id="HIS36170.1"/>
    </source>
</evidence>
<feature type="domain" description="HTH cro/C1-type" evidence="2">
    <location>
        <begin position="18"/>
        <end position="69"/>
    </location>
</feature>
<dbReference type="AlphaFoldDB" id="A0A9D1JNF2"/>
<dbReference type="InterPro" id="IPR010982">
    <property type="entry name" value="Lambda_DNA-bd_dom_sf"/>
</dbReference>
<evidence type="ECO:0000259" key="2">
    <source>
        <dbReference type="PROSITE" id="PS50943"/>
    </source>
</evidence>
<reference evidence="3" key="2">
    <citation type="journal article" date="2021" name="PeerJ">
        <title>Extensive microbial diversity within the chicken gut microbiome revealed by metagenomics and culture.</title>
        <authorList>
            <person name="Gilroy R."/>
            <person name="Ravi A."/>
            <person name="Getino M."/>
            <person name="Pursley I."/>
            <person name="Horton D.L."/>
            <person name="Alikhan N.F."/>
            <person name="Baker D."/>
            <person name="Gharbi K."/>
            <person name="Hall N."/>
            <person name="Watson M."/>
            <person name="Adriaenssens E.M."/>
            <person name="Foster-Nyarko E."/>
            <person name="Jarju S."/>
            <person name="Secka A."/>
            <person name="Antonio M."/>
            <person name="Oren A."/>
            <person name="Chaudhuri R.R."/>
            <person name="La Ragione R."/>
            <person name="Hildebrand F."/>
            <person name="Pallen M.J."/>
        </authorList>
    </citation>
    <scope>NUCLEOTIDE SEQUENCE</scope>
    <source>
        <strain evidence="3">6276</strain>
    </source>
</reference>
<dbReference type="SMART" id="SM00530">
    <property type="entry name" value="HTH_XRE"/>
    <property type="match status" value="1"/>
</dbReference>
<dbReference type="Gene3D" id="1.10.260.40">
    <property type="entry name" value="lambda repressor-like DNA-binding domains"/>
    <property type="match status" value="1"/>
</dbReference>
<name>A0A9D1JNF2_9BACT</name>
<accession>A0A9D1JNF2</accession>
<dbReference type="Proteomes" id="UP000823928">
    <property type="component" value="Unassembled WGS sequence"/>
</dbReference>
<dbReference type="GO" id="GO:0003677">
    <property type="term" value="F:DNA binding"/>
    <property type="evidence" value="ECO:0007669"/>
    <property type="project" value="UniProtKB-KW"/>
</dbReference>
<dbReference type="InterPro" id="IPR001387">
    <property type="entry name" value="Cro/C1-type_HTH"/>
</dbReference>
<evidence type="ECO:0000313" key="4">
    <source>
        <dbReference type="Proteomes" id="UP000823928"/>
    </source>
</evidence>
<sequence>MDNKTTKILQLGRKIFTIRKQRKYSQNKLAEMLDISREHLAKIETAKRCISLGLLIDIADKLDVQVKDLIDF</sequence>
<dbReference type="Pfam" id="PF01381">
    <property type="entry name" value="HTH_3"/>
    <property type="match status" value="1"/>
</dbReference>
<gene>
    <name evidence="3" type="ORF">IAC10_06020</name>
</gene>
<dbReference type="PANTHER" id="PTHR46797:SF1">
    <property type="entry name" value="METHYLPHOSPHONATE SYNTHASE"/>
    <property type="match status" value="1"/>
</dbReference>
<dbReference type="EMBL" id="DVIU01000121">
    <property type="protein sequence ID" value="HIS36170.1"/>
    <property type="molecule type" value="Genomic_DNA"/>
</dbReference>
<dbReference type="InterPro" id="IPR050807">
    <property type="entry name" value="TransReg_Diox_bact_type"/>
</dbReference>
<reference evidence="3" key="1">
    <citation type="submission" date="2020-10" db="EMBL/GenBank/DDBJ databases">
        <authorList>
            <person name="Gilroy R."/>
        </authorList>
    </citation>
    <scope>NUCLEOTIDE SEQUENCE</scope>
    <source>
        <strain evidence="3">6276</strain>
    </source>
</reference>
<dbReference type="SUPFAM" id="SSF47413">
    <property type="entry name" value="lambda repressor-like DNA-binding domains"/>
    <property type="match status" value="1"/>
</dbReference>
<organism evidence="3 4">
    <name type="scientific">Candidatus Scatousia excrementigallinarum</name>
    <dbReference type="NCBI Taxonomy" id="2840935"/>
    <lineage>
        <taxon>Bacteria</taxon>
        <taxon>Candidatus Scatousia</taxon>
    </lineage>
</organism>
<protein>
    <submittedName>
        <fullName evidence="3">Helix-turn-helix transcriptional regulator</fullName>
    </submittedName>
</protein>
<dbReference type="PROSITE" id="PS50943">
    <property type="entry name" value="HTH_CROC1"/>
    <property type="match status" value="1"/>
</dbReference>